<keyword evidence="1" id="KW-0430">Lectin</keyword>
<dbReference type="AlphaFoldDB" id="A0A3Q0T2B6"/>
<reference evidence="3" key="2">
    <citation type="submission" date="2025-09" db="UniProtKB">
        <authorList>
            <consortium name="Ensembl"/>
        </authorList>
    </citation>
    <scope>IDENTIFICATION</scope>
</reference>
<dbReference type="Pfam" id="PF00059">
    <property type="entry name" value="Lectin_C"/>
    <property type="match status" value="1"/>
</dbReference>
<dbReference type="CDD" id="cd03590">
    <property type="entry name" value="CLECT_DC-SIGN_like"/>
    <property type="match status" value="1"/>
</dbReference>
<protein>
    <recommendedName>
        <fullName evidence="2">C-type lectin domain-containing protein</fullName>
    </recommendedName>
</protein>
<dbReference type="SMART" id="SM00034">
    <property type="entry name" value="CLECT"/>
    <property type="match status" value="1"/>
</dbReference>
<keyword evidence="4" id="KW-1185">Reference proteome</keyword>
<evidence type="ECO:0000259" key="2">
    <source>
        <dbReference type="PROSITE" id="PS50041"/>
    </source>
</evidence>
<sequence length="240" mass="28353">MIKSNPHPLKFNRKLFSYKTINFYKNYKDFFFHYLSKCERNMNFYIINILMICGHRQMFSLWFLYLVKQSYEKKCETNTFTLISFSVLTAARCFNQRCYRCEAGWEHHGGKYYHFSISKSSWNQSRADCGAKGGDLVKIDSREEQVYLMSENQDRFWIGLTDSAEEGRWMWVDNTPLNESFWLSWEPDNWRGINPEGENCVRMGGKTSNPDLKSWNDMSCLDPSRSICEKAEIIAAIVSK</sequence>
<dbReference type="InterPro" id="IPR050111">
    <property type="entry name" value="C-type_lectin/snaclec_domain"/>
</dbReference>
<dbReference type="PROSITE" id="PS50041">
    <property type="entry name" value="C_TYPE_LECTIN_2"/>
    <property type="match status" value="1"/>
</dbReference>
<feature type="domain" description="C-type lectin" evidence="2">
    <location>
        <begin position="108"/>
        <end position="229"/>
    </location>
</feature>
<dbReference type="InterPro" id="IPR033989">
    <property type="entry name" value="CD209-like_CTLD"/>
</dbReference>
<dbReference type="GeneTree" id="ENSGT01030000234575"/>
<dbReference type="Proteomes" id="UP000261340">
    <property type="component" value="Unplaced"/>
</dbReference>
<evidence type="ECO:0000256" key="1">
    <source>
        <dbReference type="ARBA" id="ARBA00022734"/>
    </source>
</evidence>
<reference evidence="3" key="1">
    <citation type="submission" date="2025-08" db="UniProtKB">
        <authorList>
            <consortium name="Ensembl"/>
        </authorList>
    </citation>
    <scope>IDENTIFICATION</scope>
</reference>
<name>A0A3Q0T2B6_AMPCI</name>
<dbReference type="Ensembl" id="ENSACIT00000029766.1">
    <property type="protein sequence ID" value="ENSACIP00000028998.1"/>
    <property type="gene ID" value="ENSACIG00000022446.1"/>
</dbReference>
<evidence type="ECO:0000313" key="4">
    <source>
        <dbReference type="Proteomes" id="UP000261340"/>
    </source>
</evidence>
<dbReference type="InterPro" id="IPR001304">
    <property type="entry name" value="C-type_lectin-like"/>
</dbReference>
<evidence type="ECO:0000313" key="3">
    <source>
        <dbReference type="Ensembl" id="ENSACIP00000028998.1"/>
    </source>
</evidence>
<dbReference type="InterPro" id="IPR016187">
    <property type="entry name" value="CTDL_fold"/>
</dbReference>
<dbReference type="SUPFAM" id="SSF56436">
    <property type="entry name" value="C-type lectin-like"/>
    <property type="match status" value="1"/>
</dbReference>
<proteinExistence type="predicted"/>
<dbReference type="Gene3D" id="3.10.100.10">
    <property type="entry name" value="Mannose-Binding Protein A, subunit A"/>
    <property type="match status" value="1"/>
</dbReference>
<dbReference type="InterPro" id="IPR016186">
    <property type="entry name" value="C-type_lectin-like/link_sf"/>
</dbReference>
<accession>A0A3Q0T2B6</accession>
<dbReference type="PANTHER" id="PTHR22803">
    <property type="entry name" value="MANNOSE, PHOSPHOLIPASE, LECTIN RECEPTOR RELATED"/>
    <property type="match status" value="1"/>
</dbReference>
<dbReference type="GO" id="GO:0030246">
    <property type="term" value="F:carbohydrate binding"/>
    <property type="evidence" value="ECO:0007669"/>
    <property type="project" value="UniProtKB-KW"/>
</dbReference>
<organism evidence="3 4">
    <name type="scientific">Amphilophus citrinellus</name>
    <name type="common">Midas cichlid</name>
    <name type="synonym">Cichlasoma citrinellum</name>
    <dbReference type="NCBI Taxonomy" id="61819"/>
    <lineage>
        <taxon>Eukaryota</taxon>
        <taxon>Metazoa</taxon>
        <taxon>Chordata</taxon>
        <taxon>Craniata</taxon>
        <taxon>Vertebrata</taxon>
        <taxon>Euteleostomi</taxon>
        <taxon>Actinopterygii</taxon>
        <taxon>Neopterygii</taxon>
        <taxon>Teleostei</taxon>
        <taxon>Neoteleostei</taxon>
        <taxon>Acanthomorphata</taxon>
        <taxon>Ovalentaria</taxon>
        <taxon>Cichlomorphae</taxon>
        <taxon>Cichliformes</taxon>
        <taxon>Cichlidae</taxon>
        <taxon>New World cichlids</taxon>
        <taxon>Cichlasomatinae</taxon>
        <taxon>Heroini</taxon>
        <taxon>Amphilophus</taxon>
    </lineage>
</organism>
<dbReference type="STRING" id="61819.ENSACIP00000028998"/>